<feature type="domain" description="HTH cro/C1-type" evidence="2">
    <location>
        <begin position="17"/>
        <end position="71"/>
    </location>
</feature>
<dbReference type="Proteomes" id="UP000501128">
    <property type="component" value="Chromosome"/>
</dbReference>
<organism evidence="3 4">
    <name type="scientific">Spirosoma rhododendri</name>
    <dbReference type="NCBI Taxonomy" id="2728024"/>
    <lineage>
        <taxon>Bacteria</taxon>
        <taxon>Pseudomonadati</taxon>
        <taxon>Bacteroidota</taxon>
        <taxon>Cytophagia</taxon>
        <taxon>Cytophagales</taxon>
        <taxon>Cytophagaceae</taxon>
        <taxon>Spirosoma</taxon>
    </lineage>
</organism>
<dbReference type="KEGG" id="srho:HH216_00845"/>
<dbReference type="GO" id="GO:0003677">
    <property type="term" value="F:DNA binding"/>
    <property type="evidence" value="ECO:0007669"/>
    <property type="project" value="UniProtKB-KW"/>
</dbReference>
<dbReference type="CDD" id="cd00093">
    <property type="entry name" value="HTH_XRE"/>
    <property type="match status" value="1"/>
</dbReference>
<accession>A0A7L5DFZ5</accession>
<name>A0A7L5DFZ5_9BACT</name>
<dbReference type="PANTHER" id="PTHR46558:SF4">
    <property type="entry name" value="DNA-BIDING PHAGE PROTEIN"/>
    <property type="match status" value="1"/>
</dbReference>
<keyword evidence="1" id="KW-0238">DNA-binding</keyword>
<keyword evidence="4" id="KW-1185">Reference proteome</keyword>
<sequence>MNKEIQEKLYRMIGENVRNYRSKAALTQDQLASRIDLTRTSVAKIEKGRQHTPLHLLIDIAKALGVTLEVLIPRSTDYEPLEQIDAYTRKDIKDEDKNRFDAFYEDFLKHQRQ</sequence>
<dbReference type="InterPro" id="IPR010982">
    <property type="entry name" value="Lambda_DNA-bd_dom_sf"/>
</dbReference>
<dbReference type="SUPFAM" id="SSF47413">
    <property type="entry name" value="lambda repressor-like DNA-binding domains"/>
    <property type="match status" value="1"/>
</dbReference>
<dbReference type="EMBL" id="CP051677">
    <property type="protein sequence ID" value="QJD77124.1"/>
    <property type="molecule type" value="Genomic_DNA"/>
</dbReference>
<dbReference type="SMART" id="SM00530">
    <property type="entry name" value="HTH_XRE"/>
    <property type="match status" value="1"/>
</dbReference>
<dbReference type="PANTHER" id="PTHR46558">
    <property type="entry name" value="TRACRIPTIONAL REGULATORY PROTEIN-RELATED-RELATED"/>
    <property type="match status" value="1"/>
</dbReference>
<evidence type="ECO:0000313" key="3">
    <source>
        <dbReference type="EMBL" id="QJD77124.1"/>
    </source>
</evidence>
<reference evidence="3 4" key="1">
    <citation type="submission" date="2020-04" db="EMBL/GenBank/DDBJ databases">
        <title>Genome sequencing of novel species.</title>
        <authorList>
            <person name="Heo J."/>
            <person name="Kim S.-J."/>
            <person name="Kim J.-S."/>
            <person name="Hong S.-B."/>
            <person name="Kwon S.-W."/>
        </authorList>
    </citation>
    <scope>NUCLEOTIDE SEQUENCE [LARGE SCALE GENOMIC DNA]</scope>
    <source>
        <strain evidence="3 4">CJU-R4</strain>
    </source>
</reference>
<dbReference type="Pfam" id="PF01381">
    <property type="entry name" value="HTH_3"/>
    <property type="match status" value="1"/>
</dbReference>
<protein>
    <submittedName>
        <fullName evidence="3">Helix-turn-helix transcriptional regulator</fullName>
    </submittedName>
</protein>
<dbReference type="Gene3D" id="1.10.260.40">
    <property type="entry name" value="lambda repressor-like DNA-binding domains"/>
    <property type="match status" value="1"/>
</dbReference>
<evidence type="ECO:0000256" key="1">
    <source>
        <dbReference type="ARBA" id="ARBA00023125"/>
    </source>
</evidence>
<proteinExistence type="predicted"/>
<evidence type="ECO:0000259" key="2">
    <source>
        <dbReference type="PROSITE" id="PS50943"/>
    </source>
</evidence>
<dbReference type="PROSITE" id="PS50943">
    <property type="entry name" value="HTH_CROC1"/>
    <property type="match status" value="1"/>
</dbReference>
<gene>
    <name evidence="3" type="ORF">HH216_00845</name>
</gene>
<dbReference type="InterPro" id="IPR001387">
    <property type="entry name" value="Cro/C1-type_HTH"/>
</dbReference>
<evidence type="ECO:0000313" key="4">
    <source>
        <dbReference type="Proteomes" id="UP000501128"/>
    </source>
</evidence>
<dbReference type="AlphaFoldDB" id="A0A7L5DFZ5"/>